<comment type="similarity">
    <text evidence="1">Belongs to the ros/MucR family.</text>
</comment>
<organism evidence="2 3">
    <name type="scientific">Methylobacterium aquaticum</name>
    <dbReference type="NCBI Taxonomy" id="270351"/>
    <lineage>
        <taxon>Bacteria</taxon>
        <taxon>Pseudomonadati</taxon>
        <taxon>Pseudomonadota</taxon>
        <taxon>Alphaproteobacteria</taxon>
        <taxon>Hyphomicrobiales</taxon>
        <taxon>Methylobacteriaceae</taxon>
        <taxon>Methylobacterium</taxon>
    </lineage>
</organism>
<dbReference type="Proteomes" id="UP000035929">
    <property type="component" value="Unassembled WGS sequence"/>
</dbReference>
<comment type="caution">
    <text evidence="2">The sequence shown here is derived from an EMBL/GenBank/DDBJ whole genome shotgun (WGS) entry which is preliminary data.</text>
</comment>
<dbReference type="Gene3D" id="1.10.10.1550">
    <property type="entry name" value="ROS/MUCR transcriptional regulator protein"/>
    <property type="match status" value="1"/>
</dbReference>
<name>A0A0J6SSW0_9HYPH</name>
<evidence type="ECO:0000313" key="2">
    <source>
        <dbReference type="EMBL" id="KMO36458.1"/>
    </source>
</evidence>
<dbReference type="PATRIC" id="fig|270351.6.peg.6763"/>
<dbReference type="GO" id="GO:0003677">
    <property type="term" value="F:DNA binding"/>
    <property type="evidence" value="ECO:0007669"/>
    <property type="project" value="InterPro"/>
</dbReference>
<proteinExistence type="inferred from homology"/>
<dbReference type="Pfam" id="PF05443">
    <property type="entry name" value="ROS_MUCR"/>
    <property type="match status" value="1"/>
</dbReference>
<dbReference type="AlphaFoldDB" id="A0A0J6SSW0"/>
<gene>
    <name evidence="2" type="ORF">VP06_09820</name>
</gene>
<protein>
    <submittedName>
        <fullName evidence="2">MucR family transcriptional regulator</fullName>
    </submittedName>
</protein>
<dbReference type="GO" id="GO:0006355">
    <property type="term" value="P:regulation of DNA-templated transcription"/>
    <property type="evidence" value="ECO:0007669"/>
    <property type="project" value="InterPro"/>
</dbReference>
<dbReference type="InterPro" id="IPR008807">
    <property type="entry name" value="ROS_MUCR"/>
</dbReference>
<dbReference type="GO" id="GO:0008270">
    <property type="term" value="F:zinc ion binding"/>
    <property type="evidence" value="ECO:0007669"/>
    <property type="project" value="InterPro"/>
</dbReference>
<sequence>MSQQEQGLSATLVELAADIVSAYVSKNSVPVAELPNLIASVHTSLTNLGHVVAEQPEKLTPPVPIKKTVTPDYLISLEDGRQYKSLKRHLSTRGLTPEEYRRKWGLPHDYPMVAATYAAQRSELAKNSGLGRPRKAA</sequence>
<accession>A0A0J6SSW0</accession>
<dbReference type="InterPro" id="IPR041920">
    <property type="entry name" value="ROS/MUCR_sf"/>
</dbReference>
<evidence type="ECO:0000256" key="1">
    <source>
        <dbReference type="ARBA" id="ARBA00007031"/>
    </source>
</evidence>
<evidence type="ECO:0000313" key="3">
    <source>
        <dbReference type="Proteomes" id="UP000035929"/>
    </source>
</evidence>
<reference evidence="2 3" key="1">
    <citation type="submission" date="2015-03" db="EMBL/GenBank/DDBJ databases">
        <title>Genome sequencing of Methylobacterium aquaticum DSM16371 type strain.</title>
        <authorList>
            <person name="Chaudhry V."/>
            <person name="Patil P.B."/>
        </authorList>
    </citation>
    <scope>NUCLEOTIDE SEQUENCE [LARGE SCALE GENOMIC DNA]</scope>
    <source>
        <strain evidence="2 3">DSM 16371</strain>
    </source>
</reference>
<dbReference type="EMBL" id="LABX01000069">
    <property type="protein sequence ID" value="KMO36458.1"/>
    <property type="molecule type" value="Genomic_DNA"/>
</dbReference>